<evidence type="ECO:0000259" key="6">
    <source>
        <dbReference type="PROSITE" id="PS51935"/>
    </source>
</evidence>
<accession>A0A387BDF4</accession>
<dbReference type="EMBL" id="CP032627">
    <property type="protein sequence ID" value="AYG01883.1"/>
    <property type="molecule type" value="Genomic_DNA"/>
</dbReference>
<keyword evidence="8" id="KW-1185">Reference proteome</keyword>
<dbReference type="InterPro" id="IPR000064">
    <property type="entry name" value="NLP_P60_dom"/>
</dbReference>
<dbReference type="Gene3D" id="3.90.1720.10">
    <property type="entry name" value="endopeptidase domain like (from Nostoc punctiforme)"/>
    <property type="match status" value="1"/>
</dbReference>
<dbReference type="GO" id="GO:0006508">
    <property type="term" value="P:proteolysis"/>
    <property type="evidence" value="ECO:0007669"/>
    <property type="project" value="UniProtKB-KW"/>
</dbReference>
<keyword evidence="3" id="KW-0378">Hydrolase</keyword>
<gene>
    <name evidence="7" type="ORF">D7I46_01250</name>
</gene>
<evidence type="ECO:0000256" key="2">
    <source>
        <dbReference type="ARBA" id="ARBA00022670"/>
    </source>
</evidence>
<organism evidence="7 8">
    <name type="scientific">Lactococcus allomyrinae</name>
    <dbReference type="NCBI Taxonomy" id="2419773"/>
    <lineage>
        <taxon>Bacteria</taxon>
        <taxon>Bacillati</taxon>
        <taxon>Bacillota</taxon>
        <taxon>Bacilli</taxon>
        <taxon>Lactobacillales</taxon>
        <taxon>Streptococcaceae</taxon>
        <taxon>Lactococcus</taxon>
    </lineage>
</organism>
<protein>
    <submittedName>
        <fullName evidence="7">Peptidoglycan endopeptidase</fullName>
    </submittedName>
</protein>
<dbReference type="PANTHER" id="PTHR47053:SF1">
    <property type="entry name" value="MUREIN DD-ENDOPEPTIDASE MEPH-RELATED"/>
    <property type="match status" value="1"/>
</dbReference>
<sequence>MNGISTLQKQQALQIAAQNKTLVDLKGQKKKSDDAIEKANQALKEAQTEYNTLSAKEKAEFLKAQENKASDNILQSVPVSNTKTTASEVQSALTASNTIVSSSSSNAAKIISVAKQYLGVPYVWGGTTPSGWDCSGFTSFVYRQALGMEIGRTTYNQMASGHSIPFSQAQPGDLLIFDGGGHVGIYLGNNEMINAENPSVGTVIASLTYWQPDYALTY</sequence>
<proteinExistence type="inferred from homology"/>
<evidence type="ECO:0000313" key="8">
    <source>
        <dbReference type="Proteomes" id="UP000269374"/>
    </source>
</evidence>
<keyword evidence="2" id="KW-0645">Protease</keyword>
<dbReference type="SUPFAM" id="SSF54001">
    <property type="entry name" value="Cysteine proteinases"/>
    <property type="match status" value="1"/>
</dbReference>
<evidence type="ECO:0000256" key="4">
    <source>
        <dbReference type="ARBA" id="ARBA00022807"/>
    </source>
</evidence>
<dbReference type="Pfam" id="PF00877">
    <property type="entry name" value="NLPC_P60"/>
    <property type="match status" value="1"/>
</dbReference>
<name>A0A387BDF4_9LACT</name>
<dbReference type="InterPro" id="IPR051202">
    <property type="entry name" value="Peptidase_C40"/>
</dbReference>
<evidence type="ECO:0000256" key="3">
    <source>
        <dbReference type="ARBA" id="ARBA00022801"/>
    </source>
</evidence>
<keyword evidence="4" id="KW-0788">Thiol protease</keyword>
<dbReference type="InterPro" id="IPR038765">
    <property type="entry name" value="Papain-like_cys_pep_sf"/>
</dbReference>
<dbReference type="KEGG" id="lact:D7I46_01250"/>
<dbReference type="PANTHER" id="PTHR47053">
    <property type="entry name" value="MUREIN DD-ENDOPEPTIDASE MEPH-RELATED"/>
    <property type="match status" value="1"/>
</dbReference>
<feature type="coiled-coil region" evidence="5">
    <location>
        <begin position="22"/>
        <end position="56"/>
    </location>
</feature>
<evidence type="ECO:0000313" key="7">
    <source>
        <dbReference type="EMBL" id="AYG01883.1"/>
    </source>
</evidence>
<dbReference type="Proteomes" id="UP000269374">
    <property type="component" value="Chromosome"/>
</dbReference>
<dbReference type="OrthoDB" id="1654978at2"/>
<dbReference type="AlphaFoldDB" id="A0A387BDF4"/>
<evidence type="ECO:0000256" key="1">
    <source>
        <dbReference type="ARBA" id="ARBA00007074"/>
    </source>
</evidence>
<dbReference type="GO" id="GO:0008234">
    <property type="term" value="F:cysteine-type peptidase activity"/>
    <property type="evidence" value="ECO:0007669"/>
    <property type="project" value="UniProtKB-KW"/>
</dbReference>
<dbReference type="PROSITE" id="PS51935">
    <property type="entry name" value="NLPC_P60"/>
    <property type="match status" value="1"/>
</dbReference>
<keyword evidence="5" id="KW-0175">Coiled coil</keyword>
<evidence type="ECO:0000256" key="5">
    <source>
        <dbReference type="SAM" id="Coils"/>
    </source>
</evidence>
<reference evidence="7 8" key="1">
    <citation type="submission" date="2018-09" db="EMBL/GenBank/DDBJ databases">
        <title>Genome sequencing of strain 1JSPR-7.</title>
        <authorList>
            <person name="Heo J."/>
            <person name="Kim S.-J."/>
            <person name="Kwon S.-W."/>
        </authorList>
    </citation>
    <scope>NUCLEOTIDE SEQUENCE [LARGE SCALE GENOMIC DNA]</scope>
    <source>
        <strain evidence="7 8">1JSPR-7</strain>
    </source>
</reference>
<comment type="similarity">
    <text evidence="1">Belongs to the peptidase C40 family.</text>
</comment>
<feature type="domain" description="NlpC/P60" evidence="6">
    <location>
        <begin position="104"/>
        <end position="218"/>
    </location>
</feature>